<protein>
    <submittedName>
        <fullName evidence="3">Uncharacterized protein</fullName>
    </submittedName>
</protein>
<name>A0A4P9ZIH7_9ASCO</name>
<dbReference type="EMBL" id="ML004429">
    <property type="protein sequence ID" value="RKP32845.1"/>
    <property type="molecule type" value="Genomic_DNA"/>
</dbReference>
<reference evidence="4" key="1">
    <citation type="journal article" date="2018" name="Nat. Microbiol.">
        <title>Leveraging single-cell genomics to expand the fungal tree of life.</title>
        <authorList>
            <person name="Ahrendt S.R."/>
            <person name="Quandt C.A."/>
            <person name="Ciobanu D."/>
            <person name="Clum A."/>
            <person name="Salamov A."/>
            <person name="Andreopoulos B."/>
            <person name="Cheng J.F."/>
            <person name="Woyke T."/>
            <person name="Pelin A."/>
            <person name="Henrissat B."/>
            <person name="Reynolds N.K."/>
            <person name="Benny G.L."/>
            <person name="Smith M.E."/>
            <person name="James T.Y."/>
            <person name="Grigoriev I.V."/>
        </authorList>
    </citation>
    <scope>NUCLEOTIDE SEQUENCE [LARGE SCALE GENOMIC DNA]</scope>
    <source>
        <strain evidence="4">Baker2002</strain>
    </source>
</reference>
<sequence>MSDDTLMEAKRRSQALKAHAHSLMECNSKNPFGTPHGRSPPRLDSPSKRNSHRRSPRIQPARGSAFDTNYTADLPFNRDFRNMRESGQGAGTTFFDDFKTKVHEIRNTRYSPQKVQLQDRTRSPLPPVRFGENFFLLKIERQNDRLEELEATVRQLRLQNQHLEIFNDTLKEKDEACEKMLRHTKLALQRREQELDAQEQELKWKSDQIKSEQLKPQELRRPAQHVPHTSHRDYSFPTIEDYDRLKSSQEERIGRLECENGILRREIHDLRVEPVRSRRIDQTDTLQEKLQTSLQIIGALTERIKPHHAMYDCDELTEQLLAGDSSTIEFYRTYREKQYSGSAKIFRAYAIMILFIIRARRAARSKYVY</sequence>
<feature type="coiled-coil region" evidence="1">
    <location>
        <begin position="239"/>
        <end position="273"/>
    </location>
</feature>
<keyword evidence="4" id="KW-1185">Reference proteome</keyword>
<evidence type="ECO:0000313" key="3">
    <source>
        <dbReference type="EMBL" id="RKP32845.1"/>
    </source>
</evidence>
<dbReference type="Proteomes" id="UP000268321">
    <property type="component" value="Unassembled WGS sequence"/>
</dbReference>
<proteinExistence type="predicted"/>
<feature type="region of interest" description="Disordered" evidence="2">
    <location>
        <begin position="216"/>
        <end position="235"/>
    </location>
</feature>
<evidence type="ECO:0000256" key="2">
    <source>
        <dbReference type="SAM" id="MobiDB-lite"/>
    </source>
</evidence>
<accession>A0A4P9ZIH7</accession>
<feature type="region of interest" description="Disordered" evidence="2">
    <location>
        <begin position="1"/>
        <end position="70"/>
    </location>
</feature>
<feature type="coiled-coil region" evidence="1">
    <location>
        <begin position="139"/>
        <end position="208"/>
    </location>
</feature>
<gene>
    <name evidence="3" type="ORF">METBISCDRAFT_21108</name>
</gene>
<dbReference type="AlphaFoldDB" id="A0A4P9ZIH7"/>
<evidence type="ECO:0000313" key="4">
    <source>
        <dbReference type="Proteomes" id="UP000268321"/>
    </source>
</evidence>
<keyword evidence="1" id="KW-0175">Coiled coil</keyword>
<evidence type="ECO:0000256" key="1">
    <source>
        <dbReference type="SAM" id="Coils"/>
    </source>
</evidence>
<organism evidence="3 4">
    <name type="scientific">Metschnikowia bicuspidata</name>
    <dbReference type="NCBI Taxonomy" id="27322"/>
    <lineage>
        <taxon>Eukaryota</taxon>
        <taxon>Fungi</taxon>
        <taxon>Dikarya</taxon>
        <taxon>Ascomycota</taxon>
        <taxon>Saccharomycotina</taxon>
        <taxon>Pichiomycetes</taxon>
        <taxon>Metschnikowiaceae</taxon>
        <taxon>Metschnikowia</taxon>
    </lineage>
</organism>